<comment type="caution">
    <text evidence="1">The sequence shown here is derived from an EMBL/GenBank/DDBJ whole genome shotgun (WGS) entry which is preliminary data.</text>
</comment>
<name>A0A4R6DEK0_9MICO</name>
<proteinExistence type="predicted"/>
<dbReference type="Proteomes" id="UP000295764">
    <property type="component" value="Unassembled WGS sequence"/>
</dbReference>
<evidence type="ECO:0000313" key="1">
    <source>
        <dbReference type="EMBL" id="TDN42883.1"/>
    </source>
</evidence>
<accession>A0A4R6DEK0</accession>
<organism evidence="1 2">
    <name type="scientific">Curtobacterium flaccumfaciens</name>
    <dbReference type="NCBI Taxonomy" id="2035"/>
    <lineage>
        <taxon>Bacteria</taxon>
        <taxon>Bacillati</taxon>
        <taxon>Actinomycetota</taxon>
        <taxon>Actinomycetes</taxon>
        <taxon>Micrococcales</taxon>
        <taxon>Microbacteriaceae</taxon>
        <taxon>Curtobacterium</taxon>
    </lineage>
</organism>
<reference evidence="1 2" key="1">
    <citation type="submission" date="2019-03" db="EMBL/GenBank/DDBJ databases">
        <title>Genomic analyses of the natural microbiome of Caenorhabditis elegans.</title>
        <authorList>
            <person name="Samuel B."/>
        </authorList>
    </citation>
    <scope>NUCLEOTIDE SEQUENCE [LARGE SCALE GENOMIC DNA]</scope>
    <source>
        <strain evidence="1 2">JUb65</strain>
    </source>
</reference>
<gene>
    <name evidence="1" type="ORF">EDF64_110144</name>
</gene>
<dbReference type="RefSeq" id="WP_133520609.1">
    <property type="nucleotide sequence ID" value="NZ_SNVW01000010.1"/>
</dbReference>
<sequence>MSEHTELIVALDIAERDQRRMAADVNDWLRASGWSVRSASANGPDTLGAHADSFRESTWSSAPSGAILCSVEDSMWDAVSDMEGPRCWQCDSEIADEDISHLGDWMSGPEPVFTCGQCGAVALAGDMNVASSVVFGNPGITIQCFGYDGIALARRLLTEVRGSFANRWAYVHRQR</sequence>
<protein>
    <submittedName>
        <fullName evidence="1">Uncharacterized protein</fullName>
    </submittedName>
</protein>
<dbReference type="OrthoDB" id="5020188at2"/>
<dbReference type="EMBL" id="SNVW01000010">
    <property type="protein sequence ID" value="TDN42883.1"/>
    <property type="molecule type" value="Genomic_DNA"/>
</dbReference>
<evidence type="ECO:0000313" key="2">
    <source>
        <dbReference type="Proteomes" id="UP000295764"/>
    </source>
</evidence>
<dbReference type="AlphaFoldDB" id="A0A4R6DEK0"/>